<dbReference type="InterPro" id="IPR050194">
    <property type="entry name" value="Glycosyltransferase_grp1"/>
</dbReference>
<protein>
    <submittedName>
        <fullName evidence="3">Glycosyltransferase</fullName>
    </submittedName>
</protein>
<gene>
    <name evidence="3" type="ORF">GJU41_13800</name>
</gene>
<dbReference type="PANTHER" id="PTHR45947:SF3">
    <property type="entry name" value="SULFOQUINOVOSYL TRANSFERASE SQD2"/>
    <property type="match status" value="1"/>
</dbReference>
<reference evidence="3 4" key="1">
    <citation type="submission" date="2019-11" db="EMBL/GenBank/DDBJ databases">
        <title>Bacillus idriensis genome.</title>
        <authorList>
            <person name="Konopka E.N."/>
            <person name="Newman J.D."/>
        </authorList>
    </citation>
    <scope>NUCLEOTIDE SEQUENCE [LARGE SCALE GENOMIC DNA]</scope>
    <source>
        <strain evidence="3 4">DSM 19097</strain>
    </source>
</reference>
<keyword evidence="3" id="KW-0808">Transferase</keyword>
<proteinExistence type="predicted"/>
<keyword evidence="4" id="KW-1185">Reference proteome</keyword>
<evidence type="ECO:0000313" key="4">
    <source>
        <dbReference type="Proteomes" id="UP000441585"/>
    </source>
</evidence>
<dbReference type="InterPro" id="IPR028098">
    <property type="entry name" value="Glyco_trans_4-like_N"/>
</dbReference>
<feature type="domain" description="Glycosyl transferase family 1" evidence="1">
    <location>
        <begin position="175"/>
        <end position="327"/>
    </location>
</feature>
<dbReference type="SUPFAM" id="SSF53756">
    <property type="entry name" value="UDP-Glycosyltransferase/glycogen phosphorylase"/>
    <property type="match status" value="1"/>
</dbReference>
<evidence type="ECO:0000259" key="1">
    <source>
        <dbReference type="Pfam" id="PF00534"/>
    </source>
</evidence>
<dbReference type="InterPro" id="IPR001296">
    <property type="entry name" value="Glyco_trans_1"/>
</dbReference>
<dbReference type="AlphaFoldDB" id="A0A6I2MF30"/>
<feature type="domain" description="Glycosyltransferase subfamily 4-like N-terminal" evidence="2">
    <location>
        <begin position="13"/>
        <end position="163"/>
    </location>
</feature>
<organism evidence="3 4">
    <name type="scientific">Metabacillus idriensis</name>
    <dbReference type="NCBI Taxonomy" id="324768"/>
    <lineage>
        <taxon>Bacteria</taxon>
        <taxon>Bacillati</taxon>
        <taxon>Bacillota</taxon>
        <taxon>Bacilli</taxon>
        <taxon>Bacillales</taxon>
        <taxon>Bacillaceae</taxon>
        <taxon>Metabacillus</taxon>
    </lineage>
</organism>
<comment type="caution">
    <text evidence="3">The sequence shown here is derived from an EMBL/GenBank/DDBJ whole genome shotgun (WGS) entry which is preliminary data.</text>
</comment>
<accession>A0A6I2MF30</accession>
<dbReference type="Proteomes" id="UP000441585">
    <property type="component" value="Unassembled WGS sequence"/>
</dbReference>
<dbReference type="Pfam" id="PF00534">
    <property type="entry name" value="Glycos_transf_1"/>
    <property type="match status" value="1"/>
</dbReference>
<dbReference type="CDD" id="cd03819">
    <property type="entry name" value="GT4_WavL-like"/>
    <property type="match status" value="1"/>
</dbReference>
<dbReference type="RefSeq" id="WP_154318976.1">
    <property type="nucleotide sequence ID" value="NZ_CAJGAA010000004.1"/>
</dbReference>
<name>A0A6I2MF30_9BACI</name>
<dbReference type="EMBL" id="WKKF01000003">
    <property type="protein sequence ID" value="MRX55051.1"/>
    <property type="molecule type" value="Genomic_DNA"/>
</dbReference>
<dbReference type="Gene3D" id="3.40.50.2000">
    <property type="entry name" value="Glycogen Phosphorylase B"/>
    <property type="match status" value="2"/>
</dbReference>
<dbReference type="Pfam" id="PF13439">
    <property type="entry name" value="Glyco_transf_4"/>
    <property type="match status" value="1"/>
</dbReference>
<evidence type="ECO:0000259" key="2">
    <source>
        <dbReference type="Pfam" id="PF13439"/>
    </source>
</evidence>
<dbReference type="PANTHER" id="PTHR45947">
    <property type="entry name" value="SULFOQUINOVOSYL TRANSFERASE SQD2"/>
    <property type="match status" value="1"/>
</dbReference>
<dbReference type="GO" id="GO:0016757">
    <property type="term" value="F:glycosyltransferase activity"/>
    <property type="evidence" value="ECO:0007669"/>
    <property type="project" value="InterPro"/>
</dbReference>
<evidence type="ECO:0000313" key="3">
    <source>
        <dbReference type="EMBL" id="MRX55051.1"/>
    </source>
</evidence>
<sequence length="355" mass="40917">MNILLLTDKLATGGAEMYFCKLENSLTHPDLTFYTAASSGELFSQIVNKERFSEISRKNHFYNLMKIYRVIKRNKINLVHANSLRMVLYCIFLKKLTFIKFNLVYTKHNITVLEGNIPKLFSKLLNNHADSIITVSDFEKDNLISLGVKKELITTIYNGVDLNQFQFHKKDTDLQFKIGILARLSEEKNHELFLKIAHELKEHQNLMFYVAGDGPEAKNIKKMIQNLNIDHKVKLLGAVSEPEKFIKSMDLLLLTSYREVFPMTIIEAMAVGTPIISIDRGGIREAIKDNQTGILIKEHSVYDFCTKINYIKANPKLKNNIIEVARKKAEKEFSLHYMVEGTLKEYLKHTPEKIS</sequence>